<dbReference type="Gene3D" id="3.30.70.1290">
    <property type="entry name" value="Transposase IS200-like"/>
    <property type="match status" value="1"/>
</dbReference>
<dbReference type="AlphaFoldDB" id="Q6MQJ9"/>
<reference evidence="1 2" key="1">
    <citation type="journal article" date="2004" name="Science">
        <title>A predator unmasked: life cycle of Bdellovibrio bacteriovorus from a genomic perspective.</title>
        <authorList>
            <person name="Rendulic S."/>
            <person name="Jagtap P."/>
            <person name="Rosinus A."/>
            <person name="Eppinger M."/>
            <person name="Baar C."/>
            <person name="Lanz C."/>
            <person name="Keller H."/>
            <person name="Lambert C."/>
            <person name="Evans K.J."/>
            <person name="Goesmann A."/>
            <person name="Meyer F."/>
            <person name="Sockett R.E."/>
            <person name="Schuster S.C."/>
        </authorList>
    </citation>
    <scope>NUCLEOTIDE SEQUENCE [LARGE SCALE GENOMIC DNA]</scope>
    <source>
        <strain evidence="2">ATCC 15356 / DSM 50701 / NCIMB 9529 / HD100</strain>
    </source>
</reference>
<keyword evidence="2" id="KW-1185">Reference proteome</keyword>
<dbReference type="SUPFAM" id="SSF143422">
    <property type="entry name" value="Transposase IS200-like"/>
    <property type="match status" value="1"/>
</dbReference>
<dbReference type="GO" id="GO:0004803">
    <property type="term" value="F:transposase activity"/>
    <property type="evidence" value="ECO:0007669"/>
    <property type="project" value="InterPro"/>
</dbReference>
<evidence type="ECO:0000313" key="1">
    <source>
        <dbReference type="EMBL" id="CAE78448.1"/>
    </source>
</evidence>
<dbReference type="GO" id="GO:0006313">
    <property type="term" value="P:DNA transposition"/>
    <property type="evidence" value="ECO:0007669"/>
    <property type="project" value="InterPro"/>
</dbReference>
<dbReference type="EMBL" id="BX842647">
    <property type="protein sequence ID" value="CAE78448.1"/>
    <property type="molecule type" value="Genomic_DNA"/>
</dbReference>
<dbReference type="STRING" id="264462.Bd0467"/>
<organism evidence="1 2">
    <name type="scientific">Bdellovibrio bacteriovorus (strain ATCC 15356 / DSM 50701 / NCIMB 9529 / HD100)</name>
    <dbReference type="NCBI Taxonomy" id="264462"/>
    <lineage>
        <taxon>Bacteria</taxon>
        <taxon>Pseudomonadati</taxon>
        <taxon>Bdellovibrionota</taxon>
        <taxon>Bdellovibrionia</taxon>
        <taxon>Bdellovibrionales</taxon>
        <taxon>Pseudobdellovibrionaceae</taxon>
        <taxon>Bdellovibrio</taxon>
    </lineage>
</organism>
<evidence type="ECO:0008006" key="3">
    <source>
        <dbReference type="Google" id="ProtNLM"/>
    </source>
</evidence>
<dbReference type="GO" id="GO:0003677">
    <property type="term" value="F:DNA binding"/>
    <property type="evidence" value="ECO:0007669"/>
    <property type="project" value="InterPro"/>
</dbReference>
<protein>
    <recommendedName>
        <fullName evidence="3">Transposase IS200-like domain-containing protein</fullName>
    </recommendedName>
</protein>
<dbReference type="Proteomes" id="UP000008080">
    <property type="component" value="Chromosome"/>
</dbReference>
<evidence type="ECO:0000313" key="2">
    <source>
        <dbReference type="Proteomes" id="UP000008080"/>
    </source>
</evidence>
<name>Q6MQJ9_BDEBA</name>
<gene>
    <name evidence="1" type="ordered locus">Bd0467</name>
</gene>
<dbReference type="HOGENOM" id="CLU_1318820_0_0_7"/>
<sequence length="208" mass="23761">MKPIIPFAKMSNKNTIATFFVDDPGNGGRTWFMRRSSRRATARIDNPRLQLTKQFGGALLKSSHAKTARPLSLKKAMHVVLSSESAQGEWAFEKSKNKRIIETVLKSQARKYGISLREIVCSGESLHVLIRLRKRRSFAPFIRAVSGMLALMITGAGKTRKLKKKFWDQRPWTRVLEEVRGYSVIADREILEHLKKIGLQSQPYPLRI</sequence>
<proteinExistence type="predicted"/>
<dbReference type="KEGG" id="bba:Bd0467"/>
<dbReference type="InterPro" id="IPR036515">
    <property type="entry name" value="Transposase_17_sf"/>
</dbReference>
<accession>Q6MQJ9</accession>